<keyword evidence="1 7" id="KW-0808">Transferase</keyword>
<feature type="region of interest" description="Uridylyltransferase" evidence="7">
    <location>
        <begin position="1"/>
        <end position="334"/>
    </location>
</feature>
<dbReference type="Pfam" id="PF01966">
    <property type="entry name" value="HD"/>
    <property type="match status" value="1"/>
</dbReference>
<dbReference type="RefSeq" id="WP_184199914.1">
    <property type="nucleotide sequence ID" value="NZ_JACHGW010000003.1"/>
</dbReference>
<name>A0A7W9W8T3_ARMRO</name>
<dbReference type="EMBL" id="JACHGW010000003">
    <property type="protein sequence ID" value="MBB6051932.1"/>
    <property type="molecule type" value="Genomic_DNA"/>
</dbReference>
<dbReference type="Gene3D" id="1.10.3090.10">
    <property type="entry name" value="cca-adding enzyme, domain 2"/>
    <property type="match status" value="1"/>
</dbReference>
<feature type="domain" description="ACT" evidence="8">
    <location>
        <begin position="705"/>
        <end position="786"/>
    </location>
</feature>
<comment type="catalytic activity">
    <reaction evidence="7">
        <text>[protein-PII]-uridylyl-L-tyrosine + H2O = [protein-PII]-L-tyrosine + UMP + H(+)</text>
        <dbReference type="Rhea" id="RHEA:48600"/>
        <dbReference type="Rhea" id="RHEA-COMP:12147"/>
        <dbReference type="Rhea" id="RHEA-COMP:12148"/>
        <dbReference type="ChEBI" id="CHEBI:15377"/>
        <dbReference type="ChEBI" id="CHEBI:15378"/>
        <dbReference type="ChEBI" id="CHEBI:46858"/>
        <dbReference type="ChEBI" id="CHEBI:57865"/>
        <dbReference type="ChEBI" id="CHEBI:90602"/>
    </reaction>
</comment>
<dbReference type="InterPro" id="IPR002912">
    <property type="entry name" value="ACT_dom"/>
</dbReference>
<dbReference type="HAMAP" id="MF_00277">
    <property type="entry name" value="PII_uridylyl_transf"/>
    <property type="match status" value="1"/>
</dbReference>
<feature type="domain" description="HD" evidence="9">
    <location>
        <begin position="444"/>
        <end position="572"/>
    </location>
</feature>
<dbReference type="InterPro" id="IPR013546">
    <property type="entry name" value="PII_UdlTrfase/GS_AdlTrfase"/>
</dbReference>
<keyword evidence="2 7" id="KW-0548">Nucleotidyltransferase</keyword>
<dbReference type="GO" id="GO:0006808">
    <property type="term" value="P:regulation of nitrogen utilization"/>
    <property type="evidence" value="ECO:0007669"/>
    <property type="project" value="UniProtKB-UniRule"/>
</dbReference>
<dbReference type="AlphaFoldDB" id="A0A7W9W8T3"/>
<comment type="cofactor">
    <cofactor evidence="7">
        <name>Mg(2+)</name>
        <dbReference type="ChEBI" id="CHEBI:18420"/>
    </cofactor>
</comment>
<comment type="catalytic activity">
    <reaction evidence="7">
        <text>[protein-PII]-L-tyrosine + UTP = [protein-PII]-uridylyl-L-tyrosine + diphosphate</text>
        <dbReference type="Rhea" id="RHEA:13673"/>
        <dbReference type="Rhea" id="RHEA-COMP:12147"/>
        <dbReference type="Rhea" id="RHEA-COMP:12148"/>
        <dbReference type="ChEBI" id="CHEBI:33019"/>
        <dbReference type="ChEBI" id="CHEBI:46398"/>
        <dbReference type="ChEBI" id="CHEBI:46858"/>
        <dbReference type="ChEBI" id="CHEBI:90602"/>
        <dbReference type="EC" id="2.7.7.59"/>
    </reaction>
</comment>
<dbReference type="SUPFAM" id="SSF81301">
    <property type="entry name" value="Nucleotidyltransferase"/>
    <property type="match status" value="1"/>
</dbReference>
<evidence type="ECO:0000256" key="2">
    <source>
        <dbReference type="ARBA" id="ARBA00022695"/>
    </source>
</evidence>
<dbReference type="EC" id="2.7.7.59" evidence="7"/>
<evidence type="ECO:0000256" key="6">
    <source>
        <dbReference type="ARBA" id="ARBA00023268"/>
    </source>
</evidence>
<comment type="similarity">
    <text evidence="7">Belongs to the GlnD family.</text>
</comment>
<comment type="caution">
    <text evidence="10">The sequence shown here is derived from an EMBL/GenBank/DDBJ whole genome shotgun (WGS) entry which is preliminary data.</text>
</comment>
<accession>A0A7W9W8T3</accession>
<evidence type="ECO:0000259" key="8">
    <source>
        <dbReference type="PROSITE" id="PS51671"/>
    </source>
</evidence>
<dbReference type="PANTHER" id="PTHR47320">
    <property type="entry name" value="BIFUNCTIONAL URIDYLYLTRANSFERASE/URIDYLYL-REMOVING ENZYME"/>
    <property type="match status" value="1"/>
</dbReference>
<dbReference type="PROSITE" id="PS51831">
    <property type="entry name" value="HD"/>
    <property type="match status" value="1"/>
</dbReference>
<keyword evidence="4 7" id="KW-0378">Hydrolase</keyword>
<dbReference type="EC" id="3.1.4.-" evidence="7"/>
<evidence type="ECO:0000313" key="10">
    <source>
        <dbReference type="EMBL" id="MBB6051932.1"/>
    </source>
</evidence>
<organism evidence="10 11">
    <name type="scientific">Armatimonas rosea</name>
    <dbReference type="NCBI Taxonomy" id="685828"/>
    <lineage>
        <taxon>Bacteria</taxon>
        <taxon>Bacillati</taxon>
        <taxon>Armatimonadota</taxon>
        <taxon>Armatimonadia</taxon>
        <taxon>Armatimonadales</taxon>
        <taxon>Armatimonadaceae</taxon>
        <taxon>Armatimonas</taxon>
    </lineage>
</organism>
<keyword evidence="6 7" id="KW-0511">Multifunctional enzyme</keyword>
<dbReference type="GO" id="GO:0008773">
    <property type="term" value="F:[protein-PII] uridylyltransferase activity"/>
    <property type="evidence" value="ECO:0007669"/>
    <property type="project" value="UniProtKB-UniRule"/>
</dbReference>
<dbReference type="InterPro" id="IPR006674">
    <property type="entry name" value="HD_domain"/>
</dbReference>
<reference evidence="10 11" key="1">
    <citation type="submission" date="2020-08" db="EMBL/GenBank/DDBJ databases">
        <title>Genomic Encyclopedia of Type Strains, Phase IV (KMG-IV): sequencing the most valuable type-strain genomes for metagenomic binning, comparative biology and taxonomic classification.</title>
        <authorList>
            <person name="Goeker M."/>
        </authorList>
    </citation>
    <scope>NUCLEOTIDE SEQUENCE [LARGE SCALE GENOMIC DNA]</scope>
    <source>
        <strain evidence="10 11">DSM 23562</strain>
    </source>
</reference>
<sequence length="878" mass="97223">MSNSLHTTALASLREERSLTDYLIQARAELRARWLPETGGRAWAQAHSDLLDAVLRRLLSLAAERSGQSPQGIALLATGGYGQRALAPYSDVDLTFLVDRDDDPPLLREAFRLVMDVLMAGARIKVGYAYRHISEIGGDRLDHQTQTALLSARLIAGDGALFARFDRIYGPGLHIADFLFRKISERERIRQKMGTSPYLVEPELKEGAGGLRDIQTALWMARARFDKTGDSLWRELVRRHILTASEKTRLQEAREHLYKIRNLLHLLTDERRDRLSTSRQEEIAARLGITDEGGIPAVEVFMQRHYQRTGDIYHLSEKIMQRCLEAPLALGTDSGLASLRRTVIVAEPRRVAADPHWPLAALEFCQRYELELAPATIEAIEELVDKEGLSTDSGTRFLNLLMQPGDVEQTLRRMHRTGLLRALLPELDACMGLVPYDPAHVWTVGEHTLRVLQNLTRLRPDAPPDSGVPANYREVFASLESPATLYLGALLHDLGKQWPTLLDGTRAPHELTGAERATALCERLGAYPQRAESAVFLVRWHLLLAELSRLRDLTRPETIREVLRHVPDADHLKMLYLLTWADTSAVGPGVWTDMTARLLDELFGRTLGALESDQPDEDDPDEAARRLDGLRGRLRRRLASHATEEESAAIQSHTNAMPAAYLLNTSLETMTLHLAMIGALTSGEAEHGVVADLRTLPGTEQTELTLVAYDDPAPGLLAKITGVLYAYDIRLHAAQVFTRPAEGESGRAIVVDTLVIDHRDQPLDRNMRGELATALGKALGGEEPIPELLARRRRPEPSLGTLQNLRLEPTDGDHTLLDVIVPRGPGAIHALLRTVTAQGWNIHAARLSTWAGLIRCALYLSEATPGAGGDLKAALSGG</sequence>
<evidence type="ECO:0000256" key="7">
    <source>
        <dbReference type="HAMAP-Rule" id="MF_00277"/>
    </source>
</evidence>
<evidence type="ECO:0000256" key="3">
    <source>
        <dbReference type="ARBA" id="ARBA00022737"/>
    </source>
</evidence>
<gene>
    <name evidence="7" type="primary">glnD</name>
    <name evidence="10" type="ORF">HNQ39_003742</name>
</gene>
<dbReference type="InterPro" id="IPR043519">
    <property type="entry name" value="NT_sf"/>
</dbReference>
<dbReference type="SUPFAM" id="SSF81593">
    <property type="entry name" value="Nucleotidyltransferase substrate binding subunit/domain"/>
    <property type="match status" value="1"/>
</dbReference>
<dbReference type="PIRSF" id="PIRSF006288">
    <property type="entry name" value="PII_uridyltransf"/>
    <property type="match status" value="1"/>
</dbReference>
<dbReference type="InterPro" id="IPR010043">
    <property type="entry name" value="UTase/UR"/>
</dbReference>
<keyword evidence="3" id="KW-0677">Repeat</keyword>
<evidence type="ECO:0000259" key="9">
    <source>
        <dbReference type="PROSITE" id="PS51831"/>
    </source>
</evidence>
<dbReference type="SMART" id="SM00471">
    <property type="entry name" value="HDc"/>
    <property type="match status" value="1"/>
</dbReference>
<keyword evidence="5 7" id="KW-0460">Magnesium</keyword>
<protein>
    <recommendedName>
        <fullName evidence="7">Bifunctional uridylyltransferase/uridylyl-removing enzyme</fullName>
        <shortName evidence="7">UTase/UR</shortName>
    </recommendedName>
    <alternativeName>
        <fullName evidence="7">Bifunctional [protein-PII] modification enzyme</fullName>
    </alternativeName>
    <alternativeName>
        <fullName evidence="7">Bifunctional nitrogen sensor protein</fullName>
    </alternativeName>
    <domain>
        <recommendedName>
            <fullName evidence="7">[Protein-PII] uridylyltransferase</fullName>
            <shortName evidence="7">PII uridylyltransferase</shortName>
            <shortName evidence="7">UTase</shortName>
            <ecNumber evidence="7">2.7.7.59</ecNumber>
        </recommendedName>
    </domain>
    <domain>
        <recommendedName>
            <fullName evidence="7">[Protein-PII]-UMP uridylyl-removing enzyme</fullName>
            <shortName evidence="7">UR</shortName>
            <ecNumber evidence="7">3.1.4.-</ecNumber>
        </recommendedName>
    </domain>
</protein>
<evidence type="ECO:0000256" key="4">
    <source>
        <dbReference type="ARBA" id="ARBA00022801"/>
    </source>
</evidence>
<evidence type="ECO:0000256" key="1">
    <source>
        <dbReference type="ARBA" id="ARBA00022679"/>
    </source>
</evidence>
<evidence type="ECO:0000313" key="11">
    <source>
        <dbReference type="Proteomes" id="UP000520814"/>
    </source>
</evidence>
<keyword evidence="11" id="KW-1185">Reference proteome</keyword>
<comment type="function">
    <text evidence="7">Modifies, by uridylylation and deuridylylation, the PII regulatory proteins (GlnB and homologs), in response to the nitrogen status of the cell that GlnD senses through the glutamine level. Under low glutamine levels, catalyzes the conversion of the PII proteins and UTP to PII-UMP and PPi, while under higher glutamine levels, GlnD hydrolyzes PII-UMP to PII and UMP (deuridylylation). Thus, controls uridylylation state and activity of the PII proteins, and plays an important role in the regulation of nitrogen metabolism.</text>
</comment>
<dbReference type="PANTHER" id="PTHR47320:SF1">
    <property type="entry name" value="BIFUNCTIONAL URIDYLYLTRANSFERASE_URIDYLYL-REMOVING ENZYME"/>
    <property type="match status" value="1"/>
</dbReference>
<dbReference type="PROSITE" id="PS51671">
    <property type="entry name" value="ACT"/>
    <property type="match status" value="1"/>
</dbReference>
<dbReference type="Gene3D" id="3.30.460.10">
    <property type="entry name" value="Beta Polymerase, domain 2"/>
    <property type="match status" value="1"/>
</dbReference>
<dbReference type="SUPFAM" id="SSF81891">
    <property type="entry name" value="Poly A polymerase C-terminal region-like"/>
    <property type="match status" value="1"/>
</dbReference>
<comment type="caution">
    <text evidence="7">Lacks conserved residue(s) required for the propagation of feature annotation.</text>
</comment>
<dbReference type="Proteomes" id="UP000520814">
    <property type="component" value="Unassembled WGS sequence"/>
</dbReference>
<dbReference type="GO" id="GO:0008081">
    <property type="term" value="F:phosphoric diester hydrolase activity"/>
    <property type="evidence" value="ECO:0007669"/>
    <property type="project" value="UniProtKB-UniRule"/>
</dbReference>
<dbReference type="Pfam" id="PF08335">
    <property type="entry name" value="GlnD_UR_UTase"/>
    <property type="match status" value="1"/>
</dbReference>
<comment type="activity regulation">
    <text evidence="7">Uridylyltransferase (UTase) activity is inhibited by glutamine, while glutamine activates uridylyl-removing (UR) activity.</text>
</comment>
<dbReference type="Gene3D" id="1.20.120.330">
    <property type="entry name" value="Nucleotidyltransferases domain 2"/>
    <property type="match status" value="1"/>
</dbReference>
<evidence type="ECO:0000256" key="5">
    <source>
        <dbReference type="ARBA" id="ARBA00022842"/>
    </source>
</evidence>
<comment type="domain">
    <text evidence="7">Has four distinct domains: an N-terminal nucleotidyltransferase (NT) domain responsible for UTase activity, a central HD domain that encodes UR activity, and two C-terminal ACT domains that seem to have a role in glutamine sensing.</text>
</comment>
<proteinExistence type="inferred from homology"/>
<dbReference type="InterPro" id="IPR003607">
    <property type="entry name" value="HD/PDEase_dom"/>
</dbReference>